<organism evidence="18 19">
    <name type="scientific">Actinomortierella ambigua</name>
    <dbReference type="NCBI Taxonomy" id="1343610"/>
    <lineage>
        <taxon>Eukaryota</taxon>
        <taxon>Fungi</taxon>
        <taxon>Fungi incertae sedis</taxon>
        <taxon>Mucoromycota</taxon>
        <taxon>Mortierellomycotina</taxon>
        <taxon>Mortierellomycetes</taxon>
        <taxon>Mortierellales</taxon>
        <taxon>Mortierellaceae</taxon>
        <taxon>Actinomortierella</taxon>
    </lineage>
</organism>
<dbReference type="PANTHER" id="PTHR23422:SF11">
    <property type="entry name" value="DIPEPTIDYL PEPTIDASE 3"/>
    <property type="match status" value="1"/>
</dbReference>
<dbReference type="EC" id="3.4.14.4" evidence="4 15"/>
<evidence type="ECO:0000256" key="3">
    <source>
        <dbReference type="ARBA" id="ARBA00010200"/>
    </source>
</evidence>
<evidence type="ECO:0000256" key="13">
    <source>
        <dbReference type="ARBA" id="ARBA00031288"/>
    </source>
</evidence>
<dbReference type="EMBL" id="JAAAJB010000195">
    <property type="protein sequence ID" value="KAG0262169.1"/>
    <property type="molecule type" value="Genomic_DNA"/>
</dbReference>
<reference evidence="18" key="1">
    <citation type="journal article" date="2020" name="Fungal Divers.">
        <title>Resolving the Mortierellaceae phylogeny through synthesis of multi-gene phylogenetics and phylogenomics.</title>
        <authorList>
            <person name="Vandepol N."/>
            <person name="Liber J."/>
            <person name="Desiro A."/>
            <person name="Na H."/>
            <person name="Kennedy M."/>
            <person name="Barry K."/>
            <person name="Grigoriev I.V."/>
            <person name="Miller A.N."/>
            <person name="O'Donnell K."/>
            <person name="Stajich J.E."/>
            <person name="Bonito G."/>
        </authorList>
    </citation>
    <scope>NUCLEOTIDE SEQUENCE</scope>
    <source>
        <strain evidence="18">BC1065</strain>
    </source>
</reference>
<evidence type="ECO:0000256" key="14">
    <source>
        <dbReference type="ARBA" id="ARBA00032119"/>
    </source>
</evidence>
<proteinExistence type="inferred from homology"/>
<dbReference type="PIRSF" id="PIRSF007828">
    <property type="entry name" value="Dipeptidyl-peptidase_III"/>
    <property type="match status" value="1"/>
</dbReference>
<dbReference type="InterPro" id="IPR039461">
    <property type="entry name" value="Peptidase_M49"/>
</dbReference>
<comment type="similarity">
    <text evidence="3 15">Belongs to the peptidase M49 family.</text>
</comment>
<dbReference type="OrthoDB" id="4694525at2759"/>
<sequence length="692" mass="77073">MPPQDSHGFFADLAAPFCALAIKPHFEALDHTQKLYAHHLSRASFEGTRIILRQTTPHAEDIYDLIIATFSAANAHKLTDIGALKAKSGVSDEDFEHVLQYAAQFLSNLANYKSFGDSKFVPRACADAFEKVIAASENAHRALPLWNKVKAEIYELEPEGRRFLGYPDQGHVIGYYSENFTKKDIDLVQAALEANDISSLNTRAFKHADGTYEVRVASAQKGGDKIVHHNGTNIRLVFGDFSDALTKVSDSFRAALPSVANEHEKKMVESYIETFTTGSIEAHKESQREWIQDIGPMVESNIGFVETYRDPAGLRAEWEGFVAMVNKEQTAKFEKMVQAAPKFIPLLPWGAVYEKDSFFKPDFTSLEVLSFATGGIPAGINIPNYDDIRQTLGFKNVSLGNVLSAKAPSEKIPFLTKKDYALFEKLRGPAFEVQVGIHELLGHGTGKLLQEFADGTFNFDHKNPPISPVTGEAIKTWYKPNQTWGSVFGAISSSYEECRAEAVGLYLSTDKDMLKIFGHTDESVEEGIADDVMYINWLIMARAGLIALEFYDPVKGHGQAHMRARFALLKAMMEVPGFVTIDQAEDGSNVTVTLERSLIRTKGMKAISAFLQKLQVYKSTADVEAGAKFYNDATHVEDHWLKTREIVLKHKQPRKVFVQANTFVGEGKDDVLLKEYEASSQGMIASWIERQV</sequence>
<evidence type="ECO:0000256" key="11">
    <source>
        <dbReference type="ARBA" id="ARBA00022833"/>
    </source>
</evidence>
<evidence type="ECO:0000256" key="1">
    <source>
        <dbReference type="ARBA" id="ARBA00001336"/>
    </source>
</evidence>
<feature type="binding site" evidence="17">
    <location>
        <position position="497"/>
    </location>
    <ligand>
        <name>Zn(2+)</name>
        <dbReference type="ChEBI" id="CHEBI:29105"/>
        <note>catalytic</note>
    </ligand>
</feature>
<feature type="binding site" evidence="17">
    <location>
        <position position="438"/>
    </location>
    <ligand>
        <name>Zn(2+)</name>
        <dbReference type="ChEBI" id="CHEBI:29105"/>
        <note>catalytic</note>
    </ligand>
</feature>
<evidence type="ECO:0000256" key="2">
    <source>
        <dbReference type="ARBA" id="ARBA00004496"/>
    </source>
</evidence>
<dbReference type="AlphaFoldDB" id="A0A9P6U764"/>
<gene>
    <name evidence="18" type="ORF">DFQ27_002503</name>
</gene>
<comment type="catalytic activity">
    <reaction evidence="1 15">
        <text>Release of an N-terminal dipeptide from a peptide comprising four or more residues, with broad specificity. Also acts on dipeptidyl 2-naphthylamides.</text>
        <dbReference type="EC" id="3.4.14.4"/>
    </reaction>
</comment>
<keyword evidence="6 15" id="KW-0031">Aminopeptidase</keyword>
<keyword evidence="10 15" id="KW-0378">Hydrolase</keyword>
<feature type="binding site" evidence="17">
    <location>
        <position position="443"/>
    </location>
    <ligand>
        <name>Zn(2+)</name>
        <dbReference type="ChEBI" id="CHEBI:29105"/>
        <note>catalytic</note>
    </ligand>
</feature>
<evidence type="ECO:0000256" key="6">
    <source>
        <dbReference type="ARBA" id="ARBA00022438"/>
    </source>
</evidence>
<evidence type="ECO:0000256" key="10">
    <source>
        <dbReference type="ARBA" id="ARBA00022801"/>
    </source>
</evidence>
<dbReference type="Proteomes" id="UP000807716">
    <property type="component" value="Unassembled WGS sequence"/>
</dbReference>
<keyword evidence="19" id="KW-1185">Reference proteome</keyword>
<feature type="active site" evidence="16">
    <location>
        <position position="439"/>
    </location>
</feature>
<evidence type="ECO:0000256" key="15">
    <source>
        <dbReference type="PIRNR" id="PIRNR007828"/>
    </source>
</evidence>
<dbReference type="InterPro" id="IPR005317">
    <property type="entry name" value="Dipeptidyl-peptase3"/>
</dbReference>
<evidence type="ECO:0000256" key="9">
    <source>
        <dbReference type="ARBA" id="ARBA00022723"/>
    </source>
</evidence>
<evidence type="ECO:0000256" key="8">
    <source>
        <dbReference type="ARBA" id="ARBA00022670"/>
    </source>
</evidence>
<keyword evidence="8 15" id="KW-0645">Protease</keyword>
<evidence type="ECO:0000313" key="18">
    <source>
        <dbReference type="EMBL" id="KAG0262169.1"/>
    </source>
</evidence>
<dbReference type="GO" id="GO:0004177">
    <property type="term" value="F:aminopeptidase activity"/>
    <property type="evidence" value="ECO:0007669"/>
    <property type="project" value="UniProtKB-KW"/>
</dbReference>
<dbReference type="GO" id="GO:0046872">
    <property type="term" value="F:metal ion binding"/>
    <property type="evidence" value="ECO:0007669"/>
    <property type="project" value="UniProtKB-KW"/>
</dbReference>
<comment type="cofactor">
    <cofactor evidence="15 17">
        <name>Zn(2+)</name>
        <dbReference type="ChEBI" id="CHEBI:29105"/>
    </cofactor>
    <text evidence="15 17">Binds 1 zinc ion per subunit.</text>
</comment>
<dbReference type="FunFam" id="3.30.540.30:FF:000002">
    <property type="entry name" value="Dipeptidyl peptidase 3"/>
    <property type="match status" value="1"/>
</dbReference>
<keyword evidence="9 15" id="KW-0479">Metal-binding</keyword>
<evidence type="ECO:0000256" key="4">
    <source>
        <dbReference type="ARBA" id="ARBA00012063"/>
    </source>
</evidence>
<protein>
    <recommendedName>
        <fullName evidence="5 15">Dipeptidyl peptidase 3</fullName>
        <ecNumber evidence="4 15">3.4.14.4</ecNumber>
    </recommendedName>
    <alternativeName>
        <fullName evidence="13 15">Dipeptidyl aminopeptidase III</fullName>
    </alternativeName>
    <alternativeName>
        <fullName evidence="14 15">Dipeptidyl peptidase III</fullName>
    </alternativeName>
</protein>
<keyword evidence="12 15" id="KW-0482">Metalloprotease</keyword>
<dbReference type="GO" id="GO:0006508">
    <property type="term" value="P:proteolysis"/>
    <property type="evidence" value="ECO:0007669"/>
    <property type="project" value="UniProtKB-KW"/>
</dbReference>
<accession>A0A9P6U764</accession>
<keyword evidence="7 15" id="KW-0963">Cytoplasm</keyword>
<evidence type="ECO:0000256" key="5">
    <source>
        <dbReference type="ARBA" id="ARBA00014713"/>
    </source>
</evidence>
<dbReference type="GO" id="GO:0008239">
    <property type="term" value="F:dipeptidyl-peptidase activity"/>
    <property type="evidence" value="ECO:0007669"/>
    <property type="project" value="UniProtKB-UniRule"/>
</dbReference>
<dbReference type="GO" id="GO:0008235">
    <property type="term" value="F:metalloexopeptidase activity"/>
    <property type="evidence" value="ECO:0007669"/>
    <property type="project" value="InterPro"/>
</dbReference>
<dbReference type="PANTHER" id="PTHR23422">
    <property type="entry name" value="DIPEPTIDYL PEPTIDASE III-RELATED"/>
    <property type="match status" value="1"/>
</dbReference>
<name>A0A9P6U764_9FUNG</name>
<evidence type="ECO:0000313" key="19">
    <source>
        <dbReference type="Proteomes" id="UP000807716"/>
    </source>
</evidence>
<evidence type="ECO:0000256" key="12">
    <source>
        <dbReference type="ARBA" id="ARBA00023049"/>
    </source>
</evidence>
<keyword evidence="11 15" id="KW-0862">Zinc</keyword>
<comment type="caution">
    <text evidence="18">The sequence shown here is derived from an EMBL/GenBank/DDBJ whole genome shotgun (WGS) entry which is preliminary data.</text>
</comment>
<dbReference type="GO" id="GO:0005737">
    <property type="term" value="C:cytoplasm"/>
    <property type="evidence" value="ECO:0007669"/>
    <property type="project" value="UniProtKB-SubCell"/>
</dbReference>
<dbReference type="FunFam" id="3.30.540.30:FF:000001">
    <property type="entry name" value="Dipeptidyl peptidase 3"/>
    <property type="match status" value="1"/>
</dbReference>
<evidence type="ECO:0000256" key="16">
    <source>
        <dbReference type="PIRSR" id="PIRSR007828-1"/>
    </source>
</evidence>
<comment type="subcellular location">
    <subcellularLocation>
        <location evidence="2">Cytoplasm</location>
    </subcellularLocation>
</comment>
<dbReference type="Pfam" id="PF03571">
    <property type="entry name" value="Peptidase_M49"/>
    <property type="match status" value="1"/>
</dbReference>
<dbReference type="Gene3D" id="3.30.540.30">
    <property type="match status" value="3"/>
</dbReference>
<evidence type="ECO:0000256" key="7">
    <source>
        <dbReference type="ARBA" id="ARBA00022490"/>
    </source>
</evidence>
<evidence type="ECO:0000256" key="17">
    <source>
        <dbReference type="PIRSR" id="PIRSR007828-2"/>
    </source>
</evidence>